<reference evidence="1" key="1">
    <citation type="submission" date="2014-09" db="EMBL/GenBank/DDBJ databases">
        <authorList>
            <person name="Magalhaes I.L.F."/>
            <person name="Oliveira U."/>
            <person name="Santos F.R."/>
            <person name="Vidigal T.H.D.A."/>
            <person name="Brescovit A.D."/>
            <person name="Santos A.J."/>
        </authorList>
    </citation>
    <scope>NUCLEOTIDE SEQUENCE</scope>
    <source>
        <tissue evidence="1">Shoot tissue taken approximately 20 cm above the soil surface</tissue>
    </source>
</reference>
<proteinExistence type="predicted"/>
<accession>A0A0A9BP53</accession>
<protein>
    <submittedName>
        <fullName evidence="1">Uncharacterized protein</fullName>
    </submittedName>
</protein>
<reference evidence="1" key="2">
    <citation type="journal article" date="2015" name="Data Brief">
        <title>Shoot transcriptome of the giant reed, Arundo donax.</title>
        <authorList>
            <person name="Barrero R.A."/>
            <person name="Guerrero F.D."/>
            <person name="Moolhuijzen P."/>
            <person name="Goolsby J.A."/>
            <person name="Tidwell J."/>
            <person name="Bellgard S.E."/>
            <person name="Bellgard M.I."/>
        </authorList>
    </citation>
    <scope>NUCLEOTIDE SEQUENCE</scope>
    <source>
        <tissue evidence="1">Shoot tissue taken approximately 20 cm above the soil surface</tissue>
    </source>
</reference>
<dbReference type="AlphaFoldDB" id="A0A0A9BP53"/>
<dbReference type="EMBL" id="GBRH01232171">
    <property type="protein sequence ID" value="JAD65724.1"/>
    <property type="molecule type" value="Transcribed_RNA"/>
</dbReference>
<name>A0A0A9BP53_ARUDO</name>
<sequence length="33" mass="3780">MQHLIKMSGQVASNQLPSENGHYCFQNYSQIPE</sequence>
<evidence type="ECO:0000313" key="1">
    <source>
        <dbReference type="EMBL" id="JAD65724.1"/>
    </source>
</evidence>
<organism evidence="1">
    <name type="scientific">Arundo donax</name>
    <name type="common">Giant reed</name>
    <name type="synonym">Donax arundinaceus</name>
    <dbReference type="NCBI Taxonomy" id="35708"/>
    <lineage>
        <taxon>Eukaryota</taxon>
        <taxon>Viridiplantae</taxon>
        <taxon>Streptophyta</taxon>
        <taxon>Embryophyta</taxon>
        <taxon>Tracheophyta</taxon>
        <taxon>Spermatophyta</taxon>
        <taxon>Magnoliopsida</taxon>
        <taxon>Liliopsida</taxon>
        <taxon>Poales</taxon>
        <taxon>Poaceae</taxon>
        <taxon>PACMAD clade</taxon>
        <taxon>Arundinoideae</taxon>
        <taxon>Arundineae</taxon>
        <taxon>Arundo</taxon>
    </lineage>
</organism>